<comment type="cofactor">
    <cofactor evidence="6">
        <name>[4Fe-4S] cluster</name>
        <dbReference type="ChEBI" id="CHEBI:49883"/>
    </cofactor>
    <text evidence="6">Binds 2 [4Fe-4S] clusters.</text>
</comment>
<feature type="domain" description="4Fe-4S ferredoxin-type" evidence="7">
    <location>
        <begin position="63"/>
        <end position="92"/>
    </location>
</feature>
<feature type="domain" description="4Fe-4S ferredoxin-type" evidence="7">
    <location>
        <begin position="10"/>
        <end position="42"/>
    </location>
</feature>
<comment type="catalytic activity">
    <reaction evidence="6">
        <text>glycolate + A = glyoxylate + AH2</text>
        <dbReference type="Rhea" id="RHEA:21264"/>
        <dbReference type="ChEBI" id="CHEBI:13193"/>
        <dbReference type="ChEBI" id="CHEBI:17499"/>
        <dbReference type="ChEBI" id="CHEBI:29805"/>
        <dbReference type="ChEBI" id="CHEBI:36655"/>
        <dbReference type="EC" id="1.1.99.14"/>
    </reaction>
</comment>
<dbReference type="EMBL" id="FOUU01000014">
    <property type="protein sequence ID" value="SFN09158.1"/>
    <property type="molecule type" value="Genomic_DNA"/>
</dbReference>
<keyword evidence="1 6" id="KW-0004">4Fe-4S</keyword>
<dbReference type="InterPro" id="IPR004017">
    <property type="entry name" value="Cys_rich_dom"/>
</dbReference>
<dbReference type="Pfam" id="PF02754">
    <property type="entry name" value="CCG"/>
    <property type="match status" value="2"/>
</dbReference>
<organism evidence="8 9">
    <name type="scientific">Thermodesulforhabdus norvegica</name>
    <dbReference type="NCBI Taxonomy" id="39841"/>
    <lineage>
        <taxon>Bacteria</taxon>
        <taxon>Pseudomonadati</taxon>
        <taxon>Thermodesulfobacteriota</taxon>
        <taxon>Syntrophobacteria</taxon>
        <taxon>Syntrophobacterales</taxon>
        <taxon>Thermodesulforhabdaceae</taxon>
        <taxon>Thermodesulforhabdus</taxon>
    </lineage>
</organism>
<dbReference type="PROSITE" id="PS51379">
    <property type="entry name" value="4FE4S_FER_2"/>
    <property type="match status" value="2"/>
</dbReference>
<keyword evidence="6" id="KW-0249">Electron transport</keyword>
<keyword evidence="3" id="KW-0677">Repeat</keyword>
<dbReference type="SUPFAM" id="SSF46548">
    <property type="entry name" value="alpha-helical ferredoxin"/>
    <property type="match status" value="1"/>
</dbReference>
<keyword evidence="2 6" id="KW-0479">Metal-binding</keyword>
<gene>
    <name evidence="8" type="ORF">SAMN05660836_02633</name>
</gene>
<comment type="catalytic activity">
    <reaction evidence="6">
        <text>(R)-lactate + A = pyruvate + AH2</text>
        <dbReference type="Rhea" id="RHEA:15089"/>
        <dbReference type="ChEBI" id="CHEBI:13193"/>
        <dbReference type="ChEBI" id="CHEBI:15361"/>
        <dbReference type="ChEBI" id="CHEBI:16004"/>
        <dbReference type="ChEBI" id="CHEBI:17499"/>
    </reaction>
</comment>
<dbReference type="EC" id="1.1.99.14" evidence="6"/>
<keyword evidence="4 6" id="KW-0408">Iron</keyword>
<dbReference type="InterPro" id="IPR017900">
    <property type="entry name" value="4Fe4S_Fe_S_CS"/>
</dbReference>
<dbReference type="PROSITE" id="PS00198">
    <property type="entry name" value="4FE4S_FER_1"/>
    <property type="match status" value="1"/>
</dbReference>
<name>A0A1I4W6B4_9BACT</name>
<dbReference type="InterPro" id="IPR017896">
    <property type="entry name" value="4Fe4S_Fe-S-bd"/>
</dbReference>
<dbReference type="Proteomes" id="UP000199611">
    <property type="component" value="Unassembled WGS sequence"/>
</dbReference>
<evidence type="ECO:0000313" key="9">
    <source>
        <dbReference type="Proteomes" id="UP000199611"/>
    </source>
</evidence>
<dbReference type="STRING" id="39841.SAMN05660836_02633"/>
<sequence length="428" mass="47055">MASIGKLIKMLESLEDDLIVCMRCGMCQSVCPLYRETRLETDVARGKLAILDGLRKSLFEKPDGVAQRLHRCLLCGSCQAQCPSGVKSVEIFLKARAIISEYRGLSPLKRLILRKILAVPERFHRLLDIMARCQKLFFKDLDPVVGTSCSRIPVPPLGKRHITPLAAVPFHEKVPALYRPATGGITVAVFTGCLIDRVFPSVAEALIRILEKEGMGIHLPEGQSCCGIPALSAGDLNTFKSLVRRNLESFAGEGYDVLVTACATCTAVIKELWPVMMEGEGVNISGKAKSLSEKTMDVTEFLFKYGHMKSSEKKAGPLKVTYHDPCHLKKSLGIWKEPRRILESLDRYSFIEMVEADSCCGLGGSFGLEHEELSEKIGLKKAQRIIDTGADVVATACPACMIQLADMLSRTGKGKKVKHVVELYAESL</sequence>
<dbReference type="GO" id="GO:0051539">
    <property type="term" value="F:4 iron, 4 sulfur cluster binding"/>
    <property type="evidence" value="ECO:0007669"/>
    <property type="project" value="UniProtKB-UniRule"/>
</dbReference>
<dbReference type="GO" id="GO:0046872">
    <property type="term" value="F:metal ion binding"/>
    <property type="evidence" value="ECO:0007669"/>
    <property type="project" value="UniProtKB-UniRule"/>
</dbReference>
<keyword evidence="6" id="KW-0813">Transport</keyword>
<evidence type="ECO:0000313" key="8">
    <source>
        <dbReference type="EMBL" id="SFN09158.1"/>
    </source>
</evidence>
<keyword evidence="5 6" id="KW-0411">Iron-sulfur</keyword>
<dbReference type="GO" id="GO:0019154">
    <property type="term" value="F:glycolate dehydrogenase activity"/>
    <property type="evidence" value="ECO:0007669"/>
    <property type="project" value="UniProtKB-EC"/>
</dbReference>
<dbReference type="Pfam" id="PF13183">
    <property type="entry name" value="Fer4_8"/>
    <property type="match status" value="1"/>
</dbReference>
<dbReference type="AlphaFoldDB" id="A0A1I4W6B4"/>
<dbReference type="RefSeq" id="WP_093396450.1">
    <property type="nucleotide sequence ID" value="NZ_FOUU01000014.1"/>
</dbReference>
<evidence type="ECO:0000256" key="6">
    <source>
        <dbReference type="PIRNR" id="PIRNR000139"/>
    </source>
</evidence>
<reference evidence="8 9" key="1">
    <citation type="submission" date="2016-10" db="EMBL/GenBank/DDBJ databases">
        <authorList>
            <person name="de Groot N.N."/>
        </authorList>
    </citation>
    <scope>NUCLEOTIDE SEQUENCE [LARGE SCALE GENOMIC DNA]</scope>
    <source>
        <strain evidence="8 9">DSM 9990</strain>
    </source>
</reference>
<evidence type="ECO:0000259" key="7">
    <source>
        <dbReference type="PROSITE" id="PS51379"/>
    </source>
</evidence>
<proteinExistence type="predicted"/>
<dbReference type="OrthoDB" id="9770306at2"/>
<evidence type="ECO:0000256" key="3">
    <source>
        <dbReference type="ARBA" id="ARBA00022737"/>
    </source>
</evidence>
<dbReference type="InterPro" id="IPR012257">
    <property type="entry name" value="Glc_ox_4Fe-4S"/>
</dbReference>
<dbReference type="PIRSF" id="PIRSF000139">
    <property type="entry name" value="Glc_ox_4Fe-4S"/>
    <property type="match status" value="1"/>
</dbReference>
<accession>A0A1I4W6B4</accession>
<dbReference type="PANTHER" id="PTHR32479:SF20">
    <property type="entry name" value="GLYCOLATE OXIDASE IRON-SULFUR SUBUNIT"/>
    <property type="match status" value="1"/>
</dbReference>
<evidence type="ECO:0000256" key="4">
    <source>
        <dbReference type="ARBA" id="ARBA00023004"/>
    </source>
</evidence>
<evidence type="ECO:0000256" key="2">
    <source>
        <dbReference type="ARBA" id="ARBA00022723"/>
    </source>
</evidence>
<dbReference type="Gene3D" id="1.10.1060.10">
    <property type="entry name" value="Alpha-helical ferredoxin"/>
    <property type="match status" value="1"/>
</dbReference>
<comment type="function">
    <text evidence="6">Component of a complex that catalyzes the oxidation of glycolate to glyoxylate.</text>
</comment>
<protein>
    <recommendedName>
        <fullName evidence="6">Glycolate oxidase iron-sulfur subunit</fullName>
        <ecNumber evidence="6">1.1.99.14</ecNumber>
    </recommendedName>
</protein>
<keyword evidence="9" id="KW-1185">Reference proteome</keyword>
<evidence type="ECO:0000256" key="1">
    <source>
        <dbReference type="ARBA" id="ARBA00022485"/>
    </source>
</evidence>
<evidence type="ECO:0000256" key="5">
    <source>
        <dbReference type="ARBA" id="ARBA00023014"/>
    </source>
</evidence>
<dbReference type="PANTHER" id="PTHR32479">
    <property type="entry name" value="GLYCOLATE OXIDASE IRON-SULFUR SUBUNIT"/>
    <property type="match status" value="1"/>
</dbReference>
<dbReference type="InterPro" id="IPR009051">
    <property type="entry name" value="Helical_ferredxn"/>
</dbReference>